<dbReference type="Proteomes" id="UP000053240">
    <property type="component" value="Unassembled WGS sequence"/>
</dbReference>
<evidence type="ECO:0000256" key="1">
    <source>
        <dbReference type="ARBA" id="ARBA00022884"/>
    </source>
</evidence>
<organism evidence="6 7">
    <name type="scientific">Papilio machaon</name>
    <name type="common">Old World swallowtail butterfly</name>
    <dbReference type="NCBI Taxonomy" id="76193"/>
    <lineage>
        <taxon>Eukaryota</taxon>
        <taxon>Metazoa</taxon>
        <taxon>Ecdysozoa</taxon>
        <taxon>Arthropoda</taxon>
        <taxon>Hexapoda</taxon>
        <taxon>Insecta</taxon>
        <taxon>Pterygota</taxon>
        <taxon>Neoptera</taxon>
        <taxon>Endopterygota</taxon>
        <taxon>Lepidoptera</taxon>
        <taxon>Glossata</taxon>
        <taxon>Ditrysia</taxon>
        <taxon>Papilionoidea</taxon>
        <taxon>Papilionidae</taxon>
        <taxon>Papilioninae</taxon>
        <taxon>Papilio</taxon>
    </lineage>
</organism>
<evidence type="ECO:0000313" key="6">
    <source>
        <dbReference type="EMBL" id="KPJ14307.1"/>
    </source>
</evidence>
<dbReference type="GO" id="GO:0007624">
    <property type="term" value="P:ultradian rhythm"/>
    <property type="evidence" value="ECO:0007669"/>
    <property type="project" value="InterPro"/>
</dbReference>
<dbReference type="SUPFAM" id="SSF54928">
    <property type="entry name" value="RNA-binding domain, RBD"/>
    <property type="match status" value="1"/>
</dbReference>
<protein>
    <submittedName>
        <fullName evidence="6">Ecto-NOX disulfide-thiol exchanger 1</fullName>
    </submittedName>
</protein>
<dbReference type="SMART" id="SM00360">
    <property type="entry name" value="RRM"/>
    <property type="match status" value="1"/>
</dbReference>
<keyword evidence="7" id="KW-1185">Reference proteome</keyword>
<dbReference type="InterPro" id="IPR035979">
    <property type="entry name" value="RBD_domain_sf"/>
</dbReference>
<accession>A0A0N1IEL9</accession>
<dbReference type="InterPro" id="IPR056611">
    <property type="entry name" value="ENOX1/2_dom"/>
</dbReference>
<feature type="compositionally biased region" description="Basic and acidic residues" evidence="4">
    <location>
        <begin position="1"/>
        <end position="29"/>
    </location>
</feature>
<name>A0A0N1IEL9_PAPMA</name>
<dbReference type="GO" id="GO:0009897">
    <property type="term" value="C:external side of plasma membrane"/>
    <property type="evidence" value="ECO:0007669"/>
    <property type="project" value="InterPro"/>
</dbReference>
<gene>
    <name evidence="6" type="ORF">RR48_05285</name>
</gene>
<dbReference type="PANTHER" id="PTHR16001">
    <property type="entry name" value="ECTO-NOX DISULFIDE-THIOL EXCHANGER"/>
    <property type="match status" value="1"/>
</dbReference>
<proteinExistence type="predicted"/>
<dbReference type="Pfam" id="PF23267">
    <property type="entry name" value="ENOX1"/>
    <property type="match status" value="1"/>
</dbReference>
<keyword evidence="3" id="KW-0175">Coiled coil</keyword>
<evidence type="ECO:0000256" key="2">
    <source>
        <dbReference type="PROSITE-ProRule" id="PRU00176"/>
    </source>
</evidence>
<dbReference type="EMBL" id="KQ460499">
    <property type="protein sequence ID" value="KPJ14307.1"/>
    <property type="molecule type" value="Genomic_DNA"/>
</dbReference>
<reference evidence="6 7" key="1">
    <citation type="journal article" date="2015" name="Nat. Commun.">
        <title>Outbred genome sequencing and CRISPR/Cas9 gene editing in butterflies.</title>
        <authorList>
            <person name="Li X."/>
            <person name="Fan D."/>
            <person name="Zhang W."/>
            <person name="Liu G."/>
            <person name="Zhang L."/>
            <person name="Zhao L."/>
            <person name="Fang X."/>
            <person name="Chen L."/>
            <person name="Dong Y."/>
            <person name="Chen Y."/>
            <person name="Ding Y."/>
            <person name="Zhao R."/>
            <person name="Feng M."/>
            <person name="Zhu Y."/>
            <person name="Feng Y."/>
            <person name="Jiang X."/>
            <person name="Zhu D."/>
            <person name="Xiang H."/>
            <person name="Feng X."/>
            <person name="Li S."/>
            <person name="Wang J."/>
            <person name="Zhang G."/>
            <person name="Kronforst M.R."/>
            <person name="Wang W."/>
        </authorList>
    </citation>
    <scope>NUCLEOTIDE SEQUENCE [LARGE SCALE GENOMIC DNA]</scope>
    <source>
        <strain evidence="6">Ya'a_city_454_Pm</strain>
        <tissue evidence="6">Whole body</tissue>
    </source>
</reference>
<evidence type="ECO:0000313" key="7">
    <source>
        <dbReference type="Proteomes" id="UP000053240"/>
    </source>
</evidence>
<feature type="domain" description="RRM" evidence="5">
    <location>
        <begin position="171"/>
        <end position="234"/>
    </location>
</feature>
<feature type="coiled-coil region" evidence="3">
    <location>
        <begin position="462"/>
        <end position="503"/>
    </location>
</feature>
<keyword evidence="1 2" id="KW-0694">RNA-binding</keyword>
<dbReference type="InParanoid" id="A0A0N1IEL9"/>
<evidence type="ECO:0000259" key="5">
    <source>
        <dbReference type="PROSITE" id="PS50102"/>
    </source>
</evidence>
<dbReference type="AlphaFoldDB" id="A0A0N1IEL9"/>
<dbReference type="Gene3D" id="3.30.70.330">
    <property type="match status" value="1"/>
</dbReference>
<evidence type="ECO:0000256" key="4">
    <source>
        <dbReference type="SAM" id="MobiDB-lite"/>
    </source>
</evidence>
<sequence length="760" mass="86538">MSGSRRDRSRSPSRDNTARRRDKHQELNKSDMSSVMNQMMITNMYSQGNMLLGGGMYGNMIMPNAIMAGGMMQPAPMEIMTGTGLEMIPQPTMDMSVIGNQGLGTSGTPIDMNMMNMGSVMVDPSILPMYTNINTEVAQEKKEIVLKHCKLTPPVPGTPQPPRRERPLGCRTIFVGGLPDKIRESVLREIFEPYGRIQILRLSKKNFCHIRFDRESCVDAAMAISGYKVKLTSRDKDKDDKDSDQDDEHSHATNGWLHVDYALSRDDQNEYERRQRQAVRAQQAQMQQLASNPEANRAMSYKRSPSPIRIQSFTNAAIVQLSEKIKSEEYFSTSLPTLIAWLERGECSKKYSNQFYTMIQATNSHIRRLYSEKIQSEEELQECKERTKRNIQNIIDQLEQVAKVFSAATHQRVWDHFTKPQRKNIETWQKMTQEFNNLKEEFNEKFQTEEMEYNGMCYNRISDNNSEEIQELKRENESLQFQLEAYKNEVDVIKMDAQKEMEKFKAQFIARQALQNAMDIADPPLPAPIIKPPPPPSLPDDGDTKVNLNEGIEAGCGEAKLIGVMSAFLQVHPQGASLDYVVSYVRALFPEVSQASVHHVLQKHEDVFQRTTSGVGANIEHRWSFVAFKCDNAKMAPPRDYFVLRQLSPSPSDYHHLYPLVFIPLNIGIPQKIFITVPPIYEGTQLQVPARSTTLRMSTSAWDWSLASADGLLTNEECSMLLDVDLFNTDDEYLKPYIRATNITPLSQTGNSSKCLFTLS</sequence>
<dbReference type="GO" id="GO:0016491">
    <property type="term" value="F:oxidoreductase activity"/>
    <property type="evidence" value="ECO:0007669"/>
    <property type="project" value="InterPro"/>
</dbReference>
<feature type="region of interest" description="Disordered" evidence="4">
    <location>
        <begin position="1"/>
        <end position="33"/>
    </location>
</feature>
<feature type="coiled-coil region" evidence="3">
    <location>
        <begin position="366"/>
        <end position="404"/>
    </location>
</feature>
<dbReference type="Pfam" id="PF00076">
    <property type="entry name" value="RRM_1"/>
    <property type="match status" value="1"/>
</dbReference>
<dbReference type="InterPro" id="IPR038876">
    <property type="entry name" value="ENOX"/>
</dbReference>
<dbReference type="InterPro" id="IPR000504">
    <property type="entry name" value="RRM_dom"/>
</dbReference>
<dbReference type="PANTHER" id="PTHR16001:SF4">
    <property type="entry name" value="ECTO-NOX DISULFIDE-THIOL EXCHANGER 1-LIKE PROTEIN"/>
    <property type="match status" value="1"/>
</dbReference>
<dbReference type="GO" id="GO:0003723">
    <property type="term" value="F:RNA binding"/>
    <property type="evidence" value="ECO:0007669"/>
    <property type="project" value="UniProtKB-UniRule"/>
</dbReference>
<dbReference type="InterPro" id="IPR012677">
    <property type="entry name" value="Nucleotide-bd_a/b_plait_sf"/>
</dbReference>
<dbReference type="PROSITE" id="PS50102">
    <property type="entry name" value="RRM"/>
    <property type="match status" value="1"/>
</dbReference>
<evidence type="ECO:0000256" key="3">
    <source>
        <dbReference type="SAM" id="Coils"/>
    </source>
</evidence>